<keyword evidence="1" id="KW-0732">Signal</keyword>
<dbReference type="EMBL" id="JBHULE010000019">
    <property type="protein sequence ID" value="MFD2563179.1"/>
    <property type="molecule type" value="Genomic_DNA"/>
</dbReference>
<gene>
    <name evidence="3" type="ORF">ACFSR1_10925</name>
</gene>
<dbReference type="Gene3D" id="2.60.40.10">
    <property type="entry name" value="Immunoglobulins"/>
    <property type="match status" value="1"/>
</dbReference>
<keyword evidence="4" id="KW-1185">Reference proteome</keyword>
<organism evidence="3 4">
    <name type="scientific">Aquimarina rubra</name>
    <dbReference type="NCBI Taxonomy" id="1920033"/>
    <lineage>
        <taxon>Bacteria</taxon>
        <taxon>Pseudomonadati</taxon>
        <taxon>Bacteroidota</taxon>
        <taxon>Flavobacteriia</taxon>
        <taxon>Flavobacteriales</taxon>
        <taxon>Flavobacteriaceae</taxon>
        <taxon>Aquimarina</taxon>
    </lineage>
</organism>
<evidence type="ECO:0000256" key="1">
    <source>
        <dbReference type="ARBA" id="ARBA00022729"/>
    </source>
</evidence>
<proteinExistence type="predicted"/>
<dbReference type="RefSeq" id="WP_378292390.1">
    <property type="nucleotide sequence ID" value="NZ_JBHULE010000019.1"/>
</dbReference>
<dbReference type="InterPro" id="IPR026444">
    <property type="entry name" value="Secre_tail"/>
</dbReference>
<evidence type="ECO:0000259" key="2">
    <source>
        <dbReference type="PROSITE" id="PS50093"/>
    </source>
</evidence>
<dbReference type="InterPro" id="IPR013783">
    <property type="entry name" value="Ig-like_fold"/>
</dbReference>
<dbReference type="InterPro" id="IPR035986">
    <property type="entry name" value="PKD_dom_sf"/>
</dbReference>
<reference evidence="4" key="1">
    <citation type="journal article" date="2019" name="Int. J. Syst. Evol. Microbiol.">
        <title>The Global Catalogue of Microorganisms (GCM) 10K type strain sequencing project: providing services to taxonomists for standard genome sequencing and annotation.</title>
        <authorList>
            <consortium name="The Broad Institute Genomics Platform"/>
            <consortium name="The Broad Institute Genome Sequencing Center for Infectious Disease"/>
            <person name="Wu L."/>
            <person name="Ma J."/>
        </authorList>
    </citation>
    <scope>NUCLEOTIDE SEQUENCE [LARGE SCALE GENOMIC DNA]</scope>
    <source>
        <strain evidence="4">KCTC 52274</strain>
    </source>
</reference>
<dbReference type="InterPro" id="IPR000601">
    <property type="entry name" value="PKD_dom"/>
</dbReference>
<sequence>MISKRPTNDSTRSYFKVILCFLVYFIFYNSISAQQEIIESDANTINKLHPNFKNRLKNFSKPSKILKAIHGKKNIFITDTIKYIDTKTTGLRALDINNSNSAQAASQYFDVPNPLTINGVTFYAWYDGSAGVSTTIEVEVQLTNNDSLPTNVPIAQATISVDTTFGTGSLNEIKKMVMFNPPVTVTQPYVIVIKNLSPNNINLVSNDYIGVALDGQQEWLASIDLFGNWTRSYDVLVGGQVFDADWLIEPYISYDTDTDFSISPPTNSGNNMVTVESNGTIDLFIENRMYNQNELSNQSNLSYAFDFGDGSNVINNPMASHTYATGNSQTITLTNTIVGWTNTYLDVETKVWAPTLSNGQDLDRENILIYPNPTYKKFNITTDKPINNISIYNNAGQEVLKYKKPRKELNIEQLSTGVYFINVTTDQGTYKTKLIKQ</sequence>
<name>A0ABW5LGB6_9FLAO</name>
<dbReference type="Proteomes" id="UP001597319">
    <property type="component" value="Unassembled WGS sequence"/>
</dbReference>
<dbReference type="Pfam" id="PF18962">
    <property type="entry name" value="Por_Secre_tail"/>
    <property type="match status" value="1"/>
</dbReference>
<dbReference type="SUPFAM" id="SSF49299">
    <property type="entry name" value="PKD domain"/>
    <property type="match status" value="1"/>
</dbReference>
<accession>A0ABW5LGB6</accession>
<comment type="caution">
    <text evidence="3">The sequence shown here is derived from an EMBL/GenBank/DDBJ whole genome shotgun (WGS) entry which is preliminary data.</text>
</comment>
<dbReference type="NCBIfam" id="TIGR04183">
    <property type="entry name" value="Por_Secre_tail"/>
    <property type="match status" value="1"/>
</dbReference>
<protein>
    <submittedName>
        <fullName evidence="3">T9SS type A sorting domain-containing protein</fullName>
    </submittedName>
</protein>
<evidence type="ECO:0000313" key="4">
    <source>
        <dbReference type="Proteomes" id="UP001597319"/>
    </source>
</evidence>
<feature type="domain" description="PKD" evidence="2">
    <location>
        <begin position="299"/>
        <end position="334"/>
    </location>
</feature>
<evidence type="ECO:0000313" key="3">
    <source>
        <dbReference type="EMBL" id="MFD2563179.1"/>
    </source>
</evidence>
<dbReference type="PROSITE" id="PS50093">
    <property type="entry name" value="PKD"/>
    <property type="match status" value="1"/>
</dbReference>